<keyword evidence="8" id="KW-1185">Reference proteome</keyword>
<evidence type="ECO:0000256" key="4">
    <source>
        <dbReference type="ARBA" id="ARBA00023136"/>
    </source>
</evidence>
<sequence>MLSGYSGERLLLTLWIGSLWSIGYLAVPMAFANLDTIVAGDYAGKLFYAVNIIGLISAIILLVSRLFIFGAASFHRYWRSWLILAMLIMSVGFLIFIQPEMASIKLLDWRADPNLTERFNILHKLSESMYMLMSLLGLLLVLTTDKRSEAEQVS</sequence>
<name>A0A1I3XLB7_9GAMM</name>
<protein>
    <recommendedName>
        <fullName evidence="6">TMEM205-like domain-containing protein</fullName>
    </recommendedName>
</protein>
<dbReference type="GO" id="GO:0016020">
    <property type="term" value="C:membrane"/>
    <property type="evidence" value="ECO:0007669"/>
    <property type="project" value="UniProtKB-SubCell"/>
</dbReference>
<dbReference type="STRING" id="45496.SAMN04488079_106133"/>
<dbReference type="InterPro" id="IPR025423">
    <property type="entry name" value="TMEM205-like"/>
</dbReference>
<gene>
    <name evidence="7" type="ORF">SAMN04488079_106133</name>
</gene>
<evidence type="ECO:0000313" key="8">
    <source>
        <dbReference type="Proteomes" id="UP000198924"/>
    </source>
</evidence>
<dbReference type="OrthoDB" id="5797290at2"/>
<evidence type="ECO:0000256" key="2">
    <source>
        <dbReference type="ARBA" id="ARBA00022692"/>
    </source>
</evidence>
<feature type="domain" description="TMEM205-like" evidence="6">
    <location>
        <begin position="10"/>
        <end position="105"/>
    </location>
</feature>
<dbReference type="AlphaFoldDB" id="A0A1I3XLB7"/>
<accession>A0A1I3XLB7</accession>
<keyword evidence="3 5" id="KW-1133">Transmembrane helix</keyword>
<evidence type="ECO:0000256" key="1">
    <source>
        <dbReference type="ARBA" id="ARBA00004370"/>
    </source>
</evidence>
<evidence type="ECO:0000256" key="5">
    <source>
        <dbReference type="SAM" id="Phobius"/>
    </source>
</evidence>
<feature type="transmembrane region" description="Helical" evidence="5">
    <location>
        <begin position="121"/>
        <end position="142"/>
    </location>
</feature>
<feature type="transmembrane region" description="Helical" evidence="5">
    <location>
        <begin position="12"/>
        <end position="34"/>
    </location>
</feature>
<dbReference type="EMBL" id="FOSH01000006">
    <property type="protein sequence ID" value="SFK20280.1"/>
    <property type="molecule type" value="Genomic_DNA"/>
</dbReference>
<evidence type="ECO:0000313" key="7">
    <source>
        <dbReference type="EMBL" id="SFK20280.1"/>
    </source>
</evidence>
<reference evidence="8" key="1">
    <citation type="submission" date="2016-10" db="EMBL/GenBank/DDBJ databases">
        <authorList>
            <person name="Varghese N."/>
            <person name="Submissions S."/>
        </authorList>
    </citation>
    <scope>NUCLEOTIDE SEQUENCE [LARGE SCALE GENOMIC DNA]</scope>
    <source>
        <strain evidence="8">DSM 11578</strain>
    </source>
</reference>
<proteinExistence type="predicted"/>
<dbReference type="Proteomes" id="UP000198924">
    <property type="component" value="Unassembled WGS sequence"/>
</dbReference>
<dbReference type="Pfam" id="PF13664">
    <property type="entry name" value="DUF4149"/>
    <property type="match status" value="1"/>
</dbReference>
<keyword evidence="2 5" id="KW-0812">Transmembrane</keyword>
<keyword evidence="4 5" id="KW-0472">Membrane</keyword>
<feature type="transmembrane region" description="Helical" evidence="5">
    <location>
        <begin position="80"/>
        <end position="101"/>
    </location>
</feature>
<dbReference type="RefSeq" id="WP_091712693.1">
    <property type="nucleotide sequence ID" value="NZ_FOSH01000006.1"/>
</dbReference>
<evidence type="ECO:0000259" key="6">
    <source>
        <dbReference type="Pfam" id="PF13664"/>
    </source>
</evidence>
<comment type="subcellular location">
    <subcellularLocation>
        <location evidence="1">Membrane</location>
    </subcellularLocation>
</comment>
<feature type="transmembrane region" description="Helical" evidence="5">
    <location>
        <begin position="46"/>
        <end position="68"/>
    </location>
</feature>
<organism evidence="7 8">
    <name type="scientific">Methylophaga sulfidovorans</name>
    <dbReference type="NCBI Taxonomy" id="45496"/>
    <lineage>
        <taxon>Bacteria</taxon>
        <taxon>Pseudomonadati</taxon>
        <taxon>Pseudomonadota</taxon>
        <taxon>Gammaproteobacteria</taxon>
        <taxon>Thiotrichales</taxon>
        <taxon>Piscirickettsiaceae</taxon>
        <taxon>Methylophaga</taxon>
    </lineage>
</organism>
<evidence type="ECO:0000256" key="3">
    <source>
        <dbReference type="ARBA" id="ARBA00022989"/>
    </source>
</evidence>